<protein>
    <submittedName>
        <fullName evidence="1">Uncharacterized protein</fullName>
    </submittedName>
</protein>
<organism evidence="1 2">
    <name type="scientific">Oceanobacillus profundus</name>
    <dbReference type="NCBI Taxonomy" id="372463"/>
    <lineage>
        <taxon>Bacteria</taxon>
        <taxon>Bacillati</taxon>
        <taxon>Bacillota</taxon>
        <taxon>Bacilli</taxon>
        <taxon>Bacillales</taxon>
        <taxon>Bacillaceae</taxon>
        <taxon>Oceanobacillus</taxon>
    </lineage>
</organism>
<evidence type="ECO:0000313" key="1">
    <source>
        <dbReference type="EMBL" id="RHW31845.1"/>
    </source>
</evidence>
<name>A0A417YGD8_9BACI</name>
<dbReference type="Proteomes" id="UP000285456">
    <property type="component" value="Unassembled WGS sequence"/>
</dbReference>
<reference evidence="1 2" key="1">
    <citation type="journal article" date="2007" name="Int. J. Syst. Evol. Microbiol.">
        <title>Oceanobacillus profundus sp. nov., isolated from a deep-sea sediment core.</title>
        <authorList>
            <person name="Kim Y.G."/>
            <person name="Choi D.H."/>
            <person name="Hyun S."/>
            <person name="Cho B.C."/>
        </authorList>
    </citation>
    <scope>NUCLEOTIDE SEQUENCE [LARGE SCALE GENOMIC DNA]</scope>
    <source>
        <strain evidence="1 2">DSM 18246</strain>
    </source>
</reference>
<dbReference type="AlphaFoldDB" id="A0A417YGD8"/>
<dbReference type="EMBL" id="QWEH01000007">
    <property type="protein sequence ID" value="RHW31845.1"/>
    <property type="molecule type" value="Genomic_DNA"/>
</dbReference>
<sequence length="75" mass="8738">MEQVDTLVLFTEEKPKPVVAIQFNPKINKFTNKEGHCTVDNVIFSTKFFESIAALSRKEFEKYIPKKTIDKIFNI</sequence>
<evidence type="ECO:0000313" key="2">
    <source>
        <dbReference type="Proteomes" id="UP000285456"/>
    </source>
</evidence>
<comment type="caution">
    <text evidence="1">The sequence shown here is derived from an EMBL/GenBank/DDBJ whole genome shotgun (WGS) entry which is preliminary data.</text>
</comment>
<proteinExistence type="predicted"/>
<keyword evidence="2" id="KW-1185">Reference proteome</keyword>
<gene>
    <name evidence="1" type="ORF">D1B32_11440</name>
</gene>
<accession>A0A417YGD8</accession>
<dbReference type="RefSeq" id="WP_118889403.1">
    <property type="nucleotide sequence ID" value="NZ_PHUT01000007.1"/>
</dbReference>